<accession>A0A0A8HAD8</accession>
<dbReference type="OrthoDB" id="5362600at2"/>
<proteinExistence type="predicted"/>
<organism evidence="1 2">
    <name type="scientific">Campylobacter subantarcticus LMG 24374</name>
    <dbReference type="NCBI Taxonomy" id="1388751"/>
    <lineage>
        <taxon>Bacteria</taxon>
        <taxon>Pseudomonadati</taxon>
        <taxon>Campylobacterota</taxon>
        <taxon>Epsilonproteobacteria</taxon>
        <taxon>Campylobacterales</taxon>
        <taxon>Campylobacteraceae</taxon>
        <taxon>Campylobacter</taxon>
    </lineage>
</organism>
<dbReference type="AlphaFoldDB" id="A0A0A8HAD8"/>
<sequence>MYEIKNLLALKILQKAREFGDNDLSNEILITQMLNHTPQTLNQNDTKNLNEFITTLINAKEKAKMSNK</sequence>
<evidence type="ECO:0000313" key="2">
    <source>
        <dbReference type="Proteomes" id="UP000031135"/>
    </source>
</evidence>
<gene>
    <name evidence="1" type="ORF">CSUB8521_1267</name>
</gene>
<protein>
    <submittedName>
        <fullName evidence="1">Uncharacterized protein</fullName>
    </submittedName>
</protein>
<dbReference type="EMBL" id="CP007772">
    <property type="protein sequence ID" value="AJC91098.1"/>
    <property type="molecule type" value="Genomic_DNA"/>
</dbReference>
<dbReference type="HOGENOM" id="CLU_2786071_0_0_7"/>
<dbReference type="KEGG" id="csm:CSUB8521_1267"/>
<evidence type="ECO:0000313" key="1">
    <source>
        <dbReference type="EMBL" id="AJC91098.1"/>
    </source>
</evidence>
<dbReference type="Proteomes" id="UP000031135">
    <property type="component" value="Chromosome"/>
</dbReference>
<reference evidence="1 2" key="1">
    <citation type="journal article" date="2014" name="Genome Biol. Evol.">
        <title>Comparative Genomics of the Campylobacter lari Group.</title>
        <authorList>
            <person name="Miller W.G."/>
            <person name="Yee E."/>
            <person name="Chapman M.H."/>
            <person name="Smith T.P."/>
            <person name="Bono J.L."/>
            <person name="Huynh S."/>
            <person name="Parker C.T."/>
            <person name="Vandamme P."/>
            <person name="Luong K."/>
            <person name="Korlach J."/>
        </authorList>
    </citation>
    <scope>NUCLEOTIDE SEQUENCE [LARGE SCALE GENOMIC DNA]</scope>
    <source>
        <strain evidence="1 2">LMG 24374</strain>
    </source>
</reference>
<dbReference type="RefSeq" id="WP_039664290.1">
    <property type="nucleotide sequence ID" value="NZ_CP007772.1"/>
</dbReference>
<name>A0A0A8HAD8_9BACT</name>